<dbReference type="PROSITE" id="PS50222">
    <property type="entry name" value="EF_HAND_2"/>
    <property type="match status" value="2"/>
</dbReference>
<dbReference type="InterPro" id="IPR002048">
    <property type="entry name" value="EF_hand_dom"/>
</dbReference>
<feature type="domain" description="EF-hand" evidence="1">
    <location>
        <begin position="169"/>
        <end position="204"/>
    </location>
</feature>
<evidence type="ECO:0000313" key="3">
    <source>
        <dbReference type="Proteomes" id="UP000231019"/>
    </source>
</evidence>
<comment type="caution">
    <text evidence="2">The sequence shown here is derived from an EMBL/GenBank/DDBJ whole genome shotgun (WGS) entry which is preliminary data.</text>
</comment>
<name>A0A2M7G8W4_9BACT</name>
<dbReference type="InterPro" id="IPR018247">
    <property type="entry name" value="EF_Hand_1_Ca_BS"/>
</dbReference>
<dbReference type="EMBL" id="PFFQ01000012">
    <property type="protein sequence ID" value="PIW18535.1"/>
    <property type="molecule type" value="Genomic_DNA"/>
</dbReference>
<dbReference type="GO" id="GO:0005509">
    <property type="term" value="F:calcium ion binding"/>
    <property type="evidence" value="ECO:0007669"/>
    <property type="project" value="InterPro"/>
</dbReference>
<sequence length="206" mass="22142">MVNTVSSSSYVVSPYHYPVATSATVASAPTSATVNPYGADSYTSSNSGSAQLDPNQQAGTMKRMMNGIGNAFGRMADWVGLGTISHYAKQNFELYDADRSNSLNAQEFSAVSSLIAKSFQEVDSNANQQVSLGEFKRIVGDLVDANFKALDTSQDGFINFNEAYAGGYVATQGNQNTFASHDINQDGLLSRNEFAGLLNDMKLKHF</sequence>
<dbReference type="SMART" id="SM00054">
    <property type="entry name" value="EFh"/>
    <property type="match status" value="3"/>
</dbReference>
<evidence type="ECO:0000259" key="1">
    <source>
        <dbReference type="PROSITE" id="PS50222"/>
    </source>
</evidence>
<dbReference type="Gene3D" id="1.10.238.10">
    <property type="entry name" value="EF-hand"/>
    <property type="match status" value="2"/>
</dbReference>
<proteinExistence type="predicted"/>
<dbReference type="SUPFAM" id="SSF47473">
    <property type="entry name" value="EF-hand"/>
    <property type="match status" value="1"/>
</dbReference>
<gene>
    <name evidence="2" type="ORF">COW36_04375</name>
</gene>
<evidence type="ECO:0000313" key="2">
    <source>
        <dbReference type="EMBL" id="PIW18535.1"/>
    </source>
</evidence>
<protein>
    <recommendedName>
        <fullName evidence="1">EF-hand domain-containing protein</fullName>
    </recommendedName>
</protein>
<reference evidence="2 3" key="1">
    <citation type="submission" date="2017-09" db="EMBL/GenBank/DDBJ databases">
        <title>Depth-based differentiation of microbial function through sediment-hosted aquifers and enrichment of novel symbionts in the deep terrestrial subsurface.</title>
        <authorList>
            <person name="Probst A.J."/>
            <person name="Ladd B."/>
            <person name="Jarett J.K."/>
            <person name="Geller-Mcgrath D.E."/>
            <person name="Sieber C.M."/>
            <person name="Emerson J.B."/>
            <person name="Anantharaman K."/>
            <person name="Thomas B.C."/>
            <person name="Malmstrom R."/>
            <person name="Stieglmeier M."/>
            <person name="Klingl A."/>
            <person name="Woyke T."/>
            <person name="Ryan C.M."/>
            <person name="Banfield J.F."/>
        </authorList>
    </citation>
    <scope>NUCLEOTIDE SEQUENCE [LARGE SCALE GENOMIC DNA]</scope>
    <source>
        <strain evidence="2">CG17_big_fil_post_rev_8_21_14_2_50_48_46</strain>
    </source>
</reference>
<dbReference type="Proteomes" id="UP000231019">
    <property type="component" value="Unassembled WGS sequence"/>
</dbReference>
<dbReference type="InterPro" id="IPR011992">
    <property type="entry name" value="EF-hand-dom_pair"/>
</dbReference>
<dbReference type="PROSITE" id="PS00018">
    <property type="entry name" value="EF_HAND_1"/>
    <property type="match status" value="2"/>
</dbReference>
<dbReference type="Pfam" id="PF13202">
    <property type="entry name" value="EF-hand_5"/>
    <property type="match status" value="1"/>
</dbReference>
<organism evidence="2 3">
    <name type="scientific">bacterium (Candidatus Blackallbacteria) CG17_big_fil_post_rev_8_21_14_2_50_48_46</name>
    <dbReference type="NCBI Taxonomy" id="2014261"/>
    <lineage>
        <taxon>Bacteria</taxon>
        <taxon>Candidatus Blackallbacteria</taxon>
    </lineage>
</organism>
<dbReference type="AlphaFoldDB" id="A0A2M7G8W4"/>
<feature type="domain" description="EF-hand" evidence="1">
    <location>
        <begin position="110"/>
        <end position="145"/>
    </location>
</feature>
<accession>A0A2M7G8W4</accession>